<dbReference type="EMBL" id="BQNB010021576">
    <property type="protein sequence ID" value="GJU07835.1"/>
    <property type="molecule type" value="Genomic_DNA"/>
</dbReference>
<dbReference type="InterPro" id="IPR036397">
    <property type="entry name" value="RNaseH_sf"/>
</dbReference>
<reference evidence="2" key="2">
    <citation type="submission" date="2022-01" db="EMBL/GenBank/DDBJ databases">
        <authorList>
            <person name="Yamashiro T."/>
            <person name="Shiraishi A."/>
            <person name="Satake H."/>
            <person name="Nakayama K."/>
        </authorList>
    </citation>
    <scope>NUCLEOTIDE SEQUENCE</scope>
</reference>
<name>A0ABQ5J7D7_9ASTR</name>
<dbReference type="InterPro" id="IPR012337">
    <property type="entry name" value="RNaseH-like_sf"/>
</dbReference>
<evidence type="ECO:0000259" key="1">
    <source>
        <dbReference type="PROSITE" id="PS50994"/>
    </source>
</evidence>
<comment type="caution">
    <text evidence="2">The sequence shown here is derived from an EMBL/GenBank/DDBJ whole genome shotgun (WGS) entry which is preliminary data.</text>
</comment>
<dbReference type="Proteomes" id="UP001151760">
    <property type="component" value="Unassembled WGS sequence"/>
</dbReference>
<reference evidence="2" key="1">
    <citation type="journal article" date="2022" name="Int. J. Mol. Sci.">
        <title>Draft Genome of Tanacetum Coccineum: Genomic Comparison of Closely Related Tanacetum-Family Plants.</title>
        <authorList>
            <person name="Yamashiro T."/>
            <person name="Shiraishi A."/>
            <person name="Nakayama K."/>
            <person name="Satake H."/>
        </authorList>
    </citation>
    <scope>NUCLEOTIDE SEQUENCE</scope>
</reference>
<keyword evidence="3" id="KW-1185">Reference proteome</keyword>
<evidence type="ECO:0000313" key="2">
    <source>
        <dbReference type="EMBL" id="GJU07835.1"/>
    </source>
</evidence>
<evidence type="ECO:0000313" key="3">
    <source>
        <dbReference type="Proteomes" id="UP001151760"/>
    </source>
</evidence>
<accession>A0ABQ5J7D7</accession>
<dbReference type="Pfam" id="PF07727">
    <property type="entry name" value="RVT_2"/>
    <property type="match status" value="1"/>
</dbReference>
<dbReference type="Gene3D" id="3.30.420.10">
    <property type="entry name" value="Ribonuclease H-like superfamily/Ribonuclease H"/>
    <property type="match status" value="1"/>
</dbReference>
<dbReference type="CDD" id="cd09272">
    <property type="entry name" value="RNase_HI_RT_Ty1"/>
    <property type="match status" value="1"/>
</dbReference>
<dbReference type="SUPFAM" id="SSF53098">
    <property type="entry name" value="Ribonuclease H-like"/>
    <property type="match status" value="1"/>
</dbReference>
<proteinExistence type="predicted"/>
<protein>
    <submittedName>
        <fullName evidence="2">Ribonuclease H-like domain-containing protein</fullName>
    </submittedName>
</protein>
<gene>
    <name evidence="2" type="ORF">Tco_1124265</name>
</gene>
<dbReference type="InterPro" id="IPR001584">
    <property type="entry name" value="Integrase_cat-core"/>
</dbReference>
<organism evidence="2 3">
    <name type="scientific">Tanacetum coccineum</name>
    <dbReference type="NCBI Taxonomy" id="301880"/>
    <lineage>
        <taxon>Eukaryota</taxon>
        <taxon>Viridiplantae</taxon>
        <taxon>Streptophyta</taxon>
        <taxon>Embryophyta</taxon>
        <taxon>Tracheophyta</taxon>
        <taxon>Spermatophyta</taxon>
        <taxon>Magnoliopsida</taxon>
        <taxon>eudicotyledons</taxon>
        <taxon>Gunneridae</taxon>
        <taxon>Pentapetalae</taxon>
        <taxon>asterids</taxon>
        <taxon>campanulids</taxon>
        <taxon>Asterales</taxon>
        <taxon>Asteraceae</taxon>
        <taxon>Asteroideae</taxon>
        <taxon>Anthemideae</taxon>
        <taxon>Anthemidinae</taxon>
        <taxon>Tanacetum</taxon>
    </lineage>
</organism>
<dbReference type="InterPro" id="IPR050951">
    <property type="entry name" value="Retrovirus_Pol_polyprotein"/>
</dbReference>
<dbReference type="PANTHER" id="PTHR37984">
    <property type="entry name" value="PROTEIN CBG26694"/>
    <property type="match status" value="1"/>
</dbReference>
<dbReference type="PROSITE" id="PS50994">
    <property type="entry name" value="INTEGRASE"/>
    <property type="match status" value="1"/>
</dbReference>
<sequence length="656" mass="74294">MARMYLKEVVTKHGIPVSIICDRDPRFSSNFWKSLQKALGTSLDMSTAYHPETDGQSERTIQTLEDMLRACRKIDQTLFFIDAIRDILLVHVYVDDIIFGSTKKELCTEFEKLMHDKFQMSSMGELTFFLGLQVKQKEDGIFISQDKYVAEILRKFSFTDVRTASTPMDAEKPLLKDSDGDDVDVHLYSDYAGASLDRKFTTGGCQFLGCRLVSWQCKKQTVVATSSTETEYVVAASSCGQVLWIQNQMLDMDGKVNIVTESSVRRHLQLEDSDGTSSLPTTKIFEHLSLMGENIPLFPAMIVQGLVVQGEGSTHLLIANTHSPSSINLTHSQFHNLGEQPEQDYVVPKPRSPNQDPVADDGCFHWCGCQIIEAVPYYDRLKTDMSSQSKYGAAFTKLIKKVEKLEKIVKSSQARRRTRIVVSDDEDDLEDPSKQGRKIAKIDQDPGISLEFSTANLDVSTVKPVSTVGAAVTTASVVVSTASPTKVSTADDITIAETLVYIRRSAAKDKDVLDEERGKGLPLVHEIAALFNVENRKTYKLELKLMKIPEQGMNVEALQTKYPMIDWEIYTEGTRNYWKIIIVRNHIEVCHFFDDMLKAFDKDDLVMLLNLVKEKFKSTEPTDDKEREIWVELKRLFEPDTDDELWKLQKNIHDLT</sequence>
<dbReference type="PANTHER" id="PTHR37984:SF5">
    <property type="entry name" value="PROTEIN NYNRIN-LIKE"/>
    <property type="match status" value="1"/>
</dbReference>
<dbReference type="InterPro" id="IPR013103">
    <property type="entry name" value="RVT_2"/>
</dbReference>
<feature type="domain" description="Integrase catalytic" evidence="1">
    <location>
        <begin position="1"/>
        <end position="69"/>
    </location>
</feature>